<proteinExistence type="predicted"/>
<dbReference type="PANTHER" id="PTHR10217:SF637">
    <property type="entry name" value="EAG-LIKE K[+] CHANNEL, ISOFORM A"/>
    <property type="match status" value="1"/>
</dbReference>
<dbReference type="EMBL" id="JASPKY010000082">
    <property type="protein sequence ID" value="KAK9738817.1"/>
    <property type="molecule type" value="Genomic_DNA"/>
</dbReference>
<dbReference type="PANTHER" id="PTHR10217">
    <property type="entry name" value="VOLTAGE AND LIGAND GATED POTASSIUM CHANNEL"/>
    <property type="match status" value="1"/>
</dbReference>
<dbReference type="CDD" id="cd00038">
    <property type="entry name" value="CAP_ED"/>
    <property type="match status" value="1"/>
</dbReference>
<dbReference type="SMART" id="SM00100">
    <property type="entry name" value="cNMP"/>
    <property type="match status" value="1"/>
</dbReference>
<feature type="compositionally biased region" description="Acidic residues" evidence="2">
    <location>
        <begin position="216"/>
        <end position="227"/>
    </location>
</feature>
<dbReference type="InterPro" id="IPR000595">
    <property type="entry name" value="cNMP-bd_dom"/>
</dbReference>
<dbReference type="GO" id="GO:0005886">
    <property type="term" value="C:plasma membrane"/>
    <property type="evidence" value="ECO:0007669"/>
    <property type="project" value="TreeGrafter"/>
</dbReference>
<dbReference type="Proteomes" id="UP001458880">
    <property type="component" value="Unassembled WGS sequence"/>
</dbReference>
<feature type="domain" description="Cyclic nucleotide-binding" evidence="3">
    <location>
        <begin position="50"/>
        <end position="114"/>
    </location>
</feature>
<evidence type="ECO:0000256" key="2">
    <source>
        <dbReference type="SAM" id="MobiDB-lite"/>
    </source>
</evidence>
<reference evidence="4 5" key="1">
    <citation type="journal article" date="2024" name="BMC Genomics">
        <title>De novo assembly and annotation of Popillia japonica's genome with initial clues to its potential as an invasive pest.</title>
        <authorList>
            <person name="Cucini C."/>
            <person name="Boschi S."/>
            <person name="Funari R."/>
            <person name="Cardaioli E."/>
            <person name="Iannotti N."/>
            <person name="Marturano G."/>
            <person name="Paoli F."/>
            <person name="Bruttini M."/>
            <person name="Carapelli A."/>
            <person name="Frati F."/>
            <person name="Nardi F."/>
        </authorList>
    </citation>
    <scope>NUCLEOTIDE SEQUENCE [LARGE SCALE GENOMIC DNA]</scope>
    <source>
        <strain evidence="4">DMR45628</strain>
    </source>
</reference>
<name>A0AAW1LUD9_POPJA</name>
<dbReference type="AlphaFoldDB" id="A0AAW1LUD9"/>
<dbReference type="SUPFAM" id="SSF51206">
    <property type="entry name" value="cAMP-binding domain-like"/>
    <property type="match status" value="1"/>
</dbReference>
<sequence length="525" mass="58540">MNFKRRCPASFYFNRVKHHPISLQTLKEFPEELRGDVSMHLHREILSLPIFEGASQGCLKLLSLHIRTNFCAPGEYLIHKGDALSYIYYICNGSMEVVQNNMVVAILGKGDLVGSDINIPLQHYSNGPAPNVTASSGPGSDALIKSSSDVRALTYCDLKCIHVPGLVEVLRLYPEYQQEFANDIQHDLTFNVREGYEAEQESDVNGVPSLTLPSISEDDENAQEDGETSPLSPNKSPVHTALSNSPRHGRLNLRLQEGHEPLRNRPRLGGVATSGVATSNLAFLRQRVERQRSVVVPSATRTESLEEVNTELKNDVENTKNSVERLDNQISTLHQDVATLSLEVRNAIQALQEMTAAPVSTGVIQMAAHSNPSINRIHSNPTNPILARSSSHPPEMFYWDEPLSPPLIILPQFSDNSTQTDFNDLFRQYVLQNPYSVLEILGISPDILSLTKYKQKLLKSRSTPGDVDNFSCTVVNCEEGDADKLEIVVNETRSARVMFLDDEDVFRRNVKQFFGSIPSNTDKYN</sequence>
<feature type="compositionally biased region" description="Polar residues" evidence="2">
    <location>
        <begin position="229"/>
        <end position="246"/>
    </location>
</feature>
<dbReference type="InterPro" id="IPR014710">
    <property type="entry name" value="RmlC-like_jellyroll"/>
</dbReference>
<protein>
    <recommendedName>
        <fullName evidence="3">Cyclic nucleotide-binding domain-containing protein</fullName>
    </recommendedName>
</protein>
<feature type="region of interest" description="Disordered" evidence="2">
    <location>
        <begin position="197"/>
        <end position="249"/>
    </location>
</feature>
<evidence type="ECO:0000256" key="1">
    <source>
        <dbReference type="SAM" id="Coils"/>
    </source>
</evidence>
<organism evidence="4 5">
    <name type="scientific">Popillia japonica</name>
    <name type="common">Japanese beetle</name>
    <dbReference type="NCBI Taxonomy" id="7064"/>
    <lineage>
        <taxon>Eukaryota</taxon>
        <taxon>Metazoa</taxon>
        <taxon>Ecdysozoa</taxon>
        <taxon>Arthropoda</taxon>
        <taxon>Hexapoda</taxon>
        <taxon>Insecta</taxon>
        <taxon>Pterygota</taxon>
        <taxon>Neoptera</taxon>
        <taxon>Endopterygota</taxon>
        <taxon>Coleoptera</taxon>
        <taxon>Polyphaga</taxon>
        <taxon>Scarabaeiformia</taxon>
        <taxon>Scarabaeidae</taxon>
        <taxon>Rutelinae</taxon>
        <taxon>Popillia</taxon>
    </lineage>
</organism>
<evidence type="ECO:0000313" key="4">
    <source>
        <dbReference type="EMBL" id="KAK9738817.1"/>
    </source>
</evidence>
<keyword evidence="1" id="KW-0175">Coiled coil</keyword>
<gene>
    <name evidence="4" type="ORF">QE152_g9524</name>
</gene>
<feature type="coiled-coil region" evidence="1">
    <location>
        <begin position="302"/>
        <end position="343"/>
    </location>
</feature>
<dbReference type="InterPro" id="IPR050818">
    <property type="entry name" value="KCNH_animal-type"/>
</dbReference>
<dbReference type="InterPro" id="IPR018490">
    <property type="entry name" value="cNMP-bd_dom_sf"/>
</dbReference>
<keyword evidence="5" id="KW-1185">Reference proteome</keyword>
<dbReference type="Gene3D" id="2.60.120.10">
    <property type="entry name" value="Jelly Rolls"/>
    <property type="match status" value="1"/>
</dbReference>
<evidence type="ECO:0000313" key="5">
    <source>
        <dbReference type="Proteomes" id="UP001458880"/>
    </source>
</evidence>
<dbReference type="FunFam" id="2.60.120.10:FF:000097">
    <property type="entry name" value="Eag-like K[+] channel, isoform B"/>
    <property type="match status" value="1"/>
</dbReference>
<dbReference type="GO" id="GO:0042391">
    <property type="term" value="P:regulation of membrane potential"/>
    <property type="evidence" value="ECO:0007669"/>
    <property type="project" value="TreeGrafter"/>
</dbReference>
<dbReference type="GO" id="GO:0005249">
    <property type="term" value="F:voltage-gated potassium channel activity"/>
    <property type="evidence" value="ECO:0007669"/>
    <property type="project" value="TreeGrafter"/>
</dbReference>
<accession>A0AAW1LUD9</accession>
<dbReference type="PROSITE" id="PS50042">
    <property type="entry name" value="CNMP_BINDING_3"/>
    <property type="match status" value="1"/>
</dbReference>
<evidence type="ECO:0000259" key="3">
    <source>
        <dbReference type="PROSITE" id="PS50042"/>
    </source>
</evidence>
<comment type="caution">
    <text evidence="4">The sequence shown here is derived from an EMBL/GenBank/DDBJ whole genome shotgun (WGS) entry which is preliminary data.</text>
</comment>